<keyword evidence="3 5" id="KW-0597">Phosphoprotein</keyword>
<evidence type="ECO:0000313" key="11">
    <source>
        <dbReference type="Proteomes" id="UP001589576"/>
    </source>
</evidence>
<dbReference type="SMART" id="SM00448">
    <property type="entry name" value="REC"/>
    <property type="match status" value="1"/>
</dbReference>
<keyword evidence="4" id="KW-0902">Two-component regulatory system</keyword>
<dbReference type="InterPro" id="IPR011990">
    <property type="entry name" value="TPR-like_helical_dom_sf"/>
</dbReference>
<dbReference type="EMBL" id="JBHMFB010000009">
    <property type="protein sequence ID" value="MFB9088638.1"/>
    <property type="molecule type" value="Genomic_DNA"/>
</dbReference>
<feature type="repeat" description="TPR" evidence="6">
    <location>
        <begin position="168"/>
        <end position="201"/>
    </location>
</feature>
<gene>
    <name evidence="10" type="ORF">ACFFUU_03405</name>
</gene>
<dbReference type="SUPFAM" id="SSF48452">
    <property type="entry name" value="TPR-like"/>
    <property type="match status" value="2"/>
</dbReference>
<dbReference type="Pfam" id="PF13181">
    <property type="entry name" value="TPR_8"/>
    <property type="match status" value="1"/>
</dbReference>
<dbReference type="CDD" id="cd17546">
    <property type="entry name" value="REC_hyHK_CKI1_RcsC-like"/>
    <property type="match status" value="1"/>
</dbReference>
<dbReference type="CDD" id="cd00082">
    <property type="entry name" value="HisKA"/>
    <property type="match status" value="1"/>
</dbReference>
<keyword evidence="7" id="KW-0472">Membrane</keyword>
<comment type="catalytic activity">
    <reaction evidence="1">
        <text>ATP + protein L-histidine = ADP + protein N-phospho-L-histidine.</text>
        <dbReference type="EC" id="2.7.13.3"/>
    </reaction>
</comment>
<feature type="domain" description="Response regulatory" evidence="9">
    <location>
        <begin position="588"/>
        <end position="703"/>
    </location>
</feature>
<dbReference type="InterPro" id="IPR019734">
    <property type="entry name" value="TPR_rpt"/>
</dbReference>
<dbReference type="InterPro" id="IPR004358">
    <property type="entry name" value="Sig_transdc_His_kin-like_C"/>
</dbReference>
<dbReference type="Gene3D" id="1.25.40.10">
    <property type="entry name" value="Tetratricopeptide repeat domain"/>
    <property type="match status" value="2"/>
</dbReference>
<feature type="modified residue" description="4-aspartylphosphate" evidence="5">
    <location>
        <position position="638"/>
    </location>
</feature>
<dbReference type="PROSITE" id="PS50005">
    <property type="entry name" value="TPR"/>
    <property type="match status" value="3"/>
</dbReference>
<accession>A0ABV5GC00</accession>
<evidence type="ECO:0000256" key="3">
    <source>
        <dbReference type="ARBA" id="ARBA00022553"/>
    </source>
</evidence>
<dbReference type="SMART" id="SM00388">
    <property type="entry name" value="HisKA"/>
    <property type="match status" value="1"/>
</dbReference>
<dbReference type="PROSITE" id="PS50109">
    <property type="entry name" value="HIS_KIN"/>
    <property type="match status" value="1"/>
</dbReference>
<protein>
    <recommendedName>
        <fullName evidence="2">histidine kinase</fullName>
        <ecNumber evidence="2">2.7.13.3</ecNumber>
    </recommendedName>
</protein>
<feature type="transmembrane region" description="Helical" evidence="7">
    <location>
        <begin position="285"/>
        <end position="305"/>
    </location>
</feature>
<feature type="repeat" description="TPR" evidence="6">
    <location>
        <begin position="49"/>
        <end position="82"/>
    </location>
</feature>
<keyword evidence="10" id="KW-0547">Nucleotide-binding</keyword>
<keyword evidence="7" id="KW-1133">Transmembrane helix</keyword>
<dbReference type="InterPro" id="IPR036097">
    <property type="entry name" value="HisK_dim/P_sf"/>
</dbReference>
<dbReference type="PRINTS" id="PR00344">
    <property type="entry name" value="BCTRLSENSOR"/>
</dbReference>
<keyword evidence="10" id="KW-0067">ATP-binding</keyword>
<dbReference type="Pfam" id="PF00072">
    <property type="entry name" value="Response_reg"/>
    <property type="match status" value="1"/>
</dbReference>
<dbReference type="SMART" id="SM00387">
    <property type="entry name" value="HATPase_c"/>
    <property type="match status" value="1"/>
</dbReference>
<dbReference type="InterPro" id="IPR036890">
    <property type="entry name" value="HATPase_C_sf"/>
</dbReference>
<dbReference type="SUPFAM" id="SSF47384">
    <property type="entry name" value="Homodimeric domain of signal transducing histidine kinase"/>
    <property type="match status" value="1"/>
</dbReference>
<feature type="repeat" description="TPR" evidence="6">
    <location>
        <begin position="89"/>
        <end position="122"/>
    </location>
</feature>
<dbReference type="InterPro" id="IPR005467">
    <property type="entry name" value="His_kinase_dom"/>
</dbReference>
<dbReference type="PANTHER" id="PTHR45339:SF1">
    <property type="entry name" value="HYBRID SIGNAL TRANSDUCTION HISTIDINE KINASE J"/>
    <property type="match status" value="1"/>
</dbReference>
<dbReference type="Gene3D" id="3.30.565.10">
    <property type="entry name" value="Histidine kinase-like ATPase, C-terminal domain"/>
    <property type="match status" value="1"/>
</dbReference>
<dbReference type="InterPro" id="IPR001789">
    <property type="entry name" value="Sig_transdc_resp-reg_receiver"/>
</dbReference>
<keyword evidence="7" id="KW-0812">Transmembrane</keyword>
<comment type="caution">
    <text evidence="10">The sequence shown here is derived from an EMBL/GenBank/DDBJ whole genome shotgun (WGS) entry which is preliminary data.</text>
</comment>
<feature type="domain" description="Histidine kinase" evidence="8">
    <location>
        <begin position="345"/>
        <end position="566"/>
    </location>
</feature>
<evidence type="ECO:0000256" key="1">
    <source>
        <dbReference type="ARBA" id="ARBA00000085"/>
    </source>
</evidence>
<evidence type="ECO:0000256" key="5">
    <source>
        <dbReference type="PROSITE-ProRule" id="PRU00169"/>
    </source>
</evidence>
<evidence type="ECO:0000256" key="6">
    <source>
        <dbReference type="PROSITE-ProRule" id="PRU00339"/>
    </source>
</evidence>
<dbReference type="InterPro" id="IPR011006">
    <property type="entry name" value="CheY-like_superfamily"/>
</dbReference>
<dbReference type="InterPro" id="IPR003661">
    <property type="entry name" value="HisK_dim/P_dom"/>
</dbReference>
<dbReference type="Gene3D" id="1.10.287.130">
    <property type="match status" value="1"/>
</dbReference>
<dbReference type="PANTHER" id="PTHR45339">
    <property type="entry name" value="HYBRID SIGNAL TRANSDUCTION HISTIDINE KINASE J"/>
    <property type="match status" value="1"/>
</dbReference>
<keyword evidence="6" id="KW-0802">TPR repeat</keyword>
<evidence type="ECO:0000259" key="9">
    <source>
        <dbReference type="PROSITE" id="PS50110"/>
    </source>
</evidence>
<dbReference type="SUPFAM" id="SSF52172">
    <property type="entry name" value="CheY-like"/>
    <property type="match status" value="1"/>
</dbReference>
<evidence type="ECO:0000259" key="8">
    <source>
        <dbReference type="PROSITE" id="PS50109"/>
    </source>
</evidence>
<dbReference type="CDD" id="cd16922">
    <property type="entry name" value="HATPase_EvgS-ArcB-TorS-like"/>
    <property type="match status" value="1"/>
</dbReference>
<evidence type="ECO:0000256" key="2">
    <source>
        <dbReference type="ARBA" id="ARBA00012438"/>
    </source>
</evidence>
<name>A0ABV5GC00_9FLAO</name>
<dbReference type="SUPFAM" id="SSF55874">
    <property type="entry name" value="ATPase domain of HSP90 chaperone/DNA topoisomerase II/histidine kinase"/>
    <property type="match status" value="1"/>
</dbReference>
<dbReference type="Pfam" id="PF13424">
    <property type="entry name" value="TPR_12"/>
    <property type="match status" value="1"/>
</dbReference>
<evidence type="ECO:0000313" key="10">
    <source>
        <dbReference type="EMBL" id="MFB9088638.1"/>
    </source>
</evidence>
<dbReference type="Pfam" id="PF00512">
    <property type="entry name" value="HisKA"/>
    <property type="match status" value="1"/>
</dbReference>
<evidence type="ECO:0000256" key="7">
    <source>
        <dbReference type="SAM" id="Phobius"/>
    </source>
</evidence>
<evidence type="ECO:0000256" key="4">
    <source>
        <dbReference type="ARBA" id="ARBA00023012"/>
    </source>
</evidence>
<organism evidence="10 11">
    <name type="scientific">Flavobacterium paronense</name>
    <dbReference type="NCBI Taxonomy" id="1392775"/>
    <lineage>
        <taxon>Bacteria</taxon>
        <taxon>Pseudomonadati</taxon>
        <taxon>Bacteroidota</taxon>
        <taxon>Flavobacteriia</taxon>
        <taxon>Flavobacteriales</taxon>
        <taxon>Flavobacteriaceae</taxon>
        <taxon>Flavobacterium</taxon>
    </lineage>
</organism>
<dbReference type="EC" id="2.7.13.3" evidence="2"/>
<dbReference type="InterPro" id="IPR003594">
    <property type="entry name" value="HATPase_dom"/>
</dbReference>
<proteinExistence type="predicted"/>
<dbReference type="RefSeq" id="WP_290285864.1">
    <property type="nucleotide sequence ID" value="NZ_JAUFQN010000019.1"/>
</dbReference>
<dbReference type="Gene3D" id="3.40.50.2300">
    <property type="match status" value="1"/>
</dbReference>
<keyword evidence="11" id="KW-1185">Reference proteome</keyword>
<dbReference type="Proteomes" id="UP001589576">
    <property type="component" value="Unassembled WGS sequence"/>
</dbReference>
<sequence length="704" mass="80054">MSIKKIDSTAYYIQLANFNKKTNNYKSSLAFSQKAFNYAKLNNKIKGKADALFSLGLTYFELKKMNDALESFTNSAELYNQLLPSTDYALCYYNMGLCYMSLEEFDKAEDSFDKAESVYKVLKIDASPFMNLQKGILYKNNGKTELASKLFNEIISKDDSKDLFKTKAEALYQLGTIEEKLNHYNLSVNYLNRALTLSTKDKNLDQKAKILLDLSMSYEKLLDLKKSYIYLKAHIELKDSLSHLYNKKLNVNDYVSFKESERMKAIEQMTKEYEAQQKTNKFAKLISILAIALITILSLLSLSLYKNNIIRSQSNNILKEKNFELQIAKDNAEKASKARAEFLSTVSHELRTPLNAINGITHLLLEDNPKPNQLHYLNSLKFSGNYLLTFINEILEINRIESSNIEIEYINFNIKQLLLDIQNSMTEIASNNNNKFTLEIDENIPEIVLGDPTKLSQIFINLINNALKFTKNGEVKVMAKLIETGDDFSRINFAVSDTGIGIPEDKQETIFESFSQGSIEINRKYGGTGLGLTIVKKIVDLLGGEINLESQVGVGTTFDFELNLFKGTKEVITEKPKMYSDDILIGKNILVVEDNKINQMVTKKMLEKKEVICQIIDNGEDAVELLSKENNFDLVLMDVHLPGINGTIATQKIREFDIKKPIIALTAISLNENREMLLSFGMTDVITKPFEPENFYRIIALNLS</sequence>
<dbReference type="Pfam" id="PF02518">
    <property type="entry name" value="HATPase_c"/>
    <property type="match status" value="1"/>
</dbReference>
<reference evidence="10 11" key="1">
    <citation type="submission" date="2024-09" db="EMBL/GenBank/DDBJ databases">
        <authorList>
            <person name="Sun Q."/>
            <person name="Mori K."/>
        </authorList>
    </citation>
    <scope>NUCLEOTIDE SEQUENCE [LARGE SCALE GENOMIC DNA]</scope>
    <source>
        <strain evidence="10 11">CECT 8460</strain>
    </source>
</reference>
<dbReference type="GO" id="GO:0005524">
    <property type="term" value="F:ATP binding"/>
    <property type="evidence" value="ECO:0007669"/>
    <property type="project" value="UniProtKB-KW"/>
</dbReference>
<dbReference type="PROSITE" id="PS50110">
    <property type="entry name" value="RESPONSE_REGULATORY"/>
    <property type="match status" value="1"/>
</dbReference>
<dbReference type="SMART" id="SM00028">
    <property type="entry name" value="TPR"/>
    <property type="match status" value="6"/>
</dbReference>